<accession>A0AAX4P8V4</accession>
<feature type="compositionally biased region" description="Basic residues" evidence="2">
    <location>
        <begin position="226"/>
        <end position="244"/>
    </location>
</feature>
<evidence type="ECO:0000259" key="3">
    <source>
        <dbReference type="Pfam" id="PF07223"/>
    </source>
</evidence>
<keyword evidence="5" id="KW-1185">Reference proteome</keyword>
<name>A0AAX4P8V4_9CHLO</name>
<dbReference type="Pfam" id="PF07223">
    <property type="entry name" value="DUF1421"/>
    <property type="match status" value="1"/>
</dbReference>
<keyword evidence="1" id="KW-0175">Coiled coil</keyword>
<dbReference type="PANTHER" id="PTHR31805">
    <property type="entry name" value="RECEPTOR-LIKE KINASE, PUTATIVE (DUF1421)-RELATED"/>
    <property type="match status" value="1"/>
</dbReference>
<dbReference type="PANTHER" id="PTHR31805:SF14">
    <property type="entry name" value="RECEPTOR-LIKE KINASE, PUTATIVE (DUF1421)-RELATED"/>
    <property type="match status" value="1"/>
</dbReference>
<evidence type="ECO:0000313" key="5">
    <source>
        <dbReference type="Proteomes" id="UP001472866"/>
    </source>
</evidence>
<evidence type="ECO:0000256" key="1">
    <source>
        <dbReference type="SAM" id="Coils"/>
    </source>
</evidence>
<organism evidence="4 5">
    <name type="scientific">Chloropicon roscoffensis</name>
    <dbReference type="NCBI Taxonomy" id="1461544"/>
    <lineage>
        <taxon>Eukaryota</taxon>
        <taxon>Viridiplantae</taxon>
        <taxon>Chlorophyta</taxon>
        <taxon>Chloropicophyceae</taxon>
        <taxon>Chloropicales</taxon>
        <taxon>Chloropicaceae</taxon>
        <taxon>Chloropicon</taxon>
    </lineage>
</organism>
<evidence type="ECO:0000313" key="4">
    <source>
        <dbReference type="EMBL" id="WZN62523.1"/>
    </source>
</evidence>
<feature type="domain" description="DUF1421" evidence="3">
    <location>
        <begin position="401"/>
        <end position="440"/>
    </location>
</feature>
<feature type="compositionally biased region" description="Low complexity" evidence="2">
    <location>
        <begin position="245"/>
        <end position="255"/>
    </location>
</feature>
<dbReference type="Gene3D" id="1.20.5.300">
    <property type="match status" value="1"/>
</dbReference>
<sequence>MAEHPPQNAASNLLADLSKMLAGPTSADGTVRRGNPGDNDPVLAMKPVPSPVYGTSPKGNGMAAASSSNMATPQPAPRRPSQGLDLSGSSTETVVAYALKALTEEFLGKVDLMTQSFQKMEDRLDKMEQKVEQHTMAVNALSASADKNFETLGSTVREIVRSVQLLKDKQELFDAQQEIARATVTAKGNEALAEPEPQEESGEATETSALSDLDSSEEEEEAPERARKKGKGKLRRNSLKKQRARAATAPEGAAAAPPPPHPQAMAPPPAGKPSFSPGSGFAPAAGSSMPPPQQPGFAPAVGSSMPPPQQPGFAPAAGSSMPPPQQPGFQAYGAPPPPPPRHQPAPQYHPGLPAPVLPPPPAYGAPPPPAARPPPGPPPPPRQDPSSGGQVSSSRVPIERVVEDVAAMGFAKHQVFLAVRRLTESGEAVDLNKVLDSLMRSGGESRPPQNYY</sequence>
<dbReference type="AlphaFoldDB" id="A0AAX4P8V4"/>
<feature type="region of interest" description="Disordered" evidence="2">
    <location>
        <begin position="1"/>
        <end position="88"/>
    </location>
</feature>
<dbReference type="EMBL" id="CP151506">
    <property type="protein sequence ID" value="WZN62523.1"/>
    <property type="molecule type" value="Genomic_DNA"/>
</dbReference>
<protein>
    <submittedName>
        <fullName evidence="4">DUF1421 domain-containing protein</fullName>
    </submittedName>
</protein>
<feature type="coiled-coil region" evidence="1">
    <location>
        <begin position="110"/>
        <end position="144"/>
    </location>
</feature>
<dbReference type="Proteomes" id="UP001472866">
    <property type="component" value="Chromosome 06"/>
</dbReference>
<feature type="compositionally biased region" description="Polar residues" evidence="2">
    <location>
        <begin position="384"/>
        <end position="395"/>
    </location>
</feature>
<proteinExistence type="predicted"/>
<feature type="compositionally biased region" description="Pro residues" evidence="2">
    <location>
        <begin position="256"/>
        <end position="271"/>
    </location>
</feature>
<feature type="compositionally biased region" description="Pro residues" evidence="2">
    <location>
        <begin position="352"/>
        <end position="383"/>
    </location>
</feature>
<feature type="compositionally biased region" description="Pro residues" evidence="2">
    <location>
        <begin position="334"/>
        <end position="343"/>
    </location>
</feature>
<evidence type="ECO:0000256" key="2">
    <source>
        <dbReference type="SAM" id="MobiDB-lite"/>
    </source>
</evidence>
<gene>
    <name evidence="4" type="ORF">HKI87_06g40600</name>
</gene>
<feature type="compositionally biased region" description="Low complexity" evidence="2">
    <location>
        <begin position="59"/>
        <end position="71"/>
    </location>
</feature>
<feature type="region of interest" description="Disordered" evidence="2">
    <location>
        <begin position="186"/>
        <end position="397"/>
    </location>
</feature>
<reference evidence="4 5" key="1">
    <citation type="submission" date="2024-03" db="EMBL/GenBank/DDBJ databases">
        <title>Complete genome sequence of the green alga Chloropicon roscoffensis RCC1871.</title>
        <authorList>
            <person name="Lemieux C."/>
            <person name="Pombert J.-F."/>
            <person name="Otis C."/>
            <person name="Turmel M."/>
        </authorList>
    </citation>
    <scope>NUCLEOTIDE SEQUENCE [LARGE SCALE GENOMIC DNA]</scope>
    <source>
        <strain evidence="4 5">RCC1871</strain>
    </source>
</reference>
<dbReference type="InterPro" id="IPR010820">
    <property type="entry name" value="DUF1421"/>
</dbReference>